<gene>
    <name evidence="2" type="ORF">HDE68_004287</name>
</gene>
<feature type="domain" description="NADP-dependent oxidoreductase" evidence="1">
    <location>
        <begin position="20"/>
        <end position="67"/>
    </location>
</feature>
<dbReference type="EMBL" id="JACHCE010000008">
    <property type="protein sequence ID" value="MBB5638358.1"/>
    <property type="molecule type" value="Genomic_DNA"/>
</dbReference>
<dbReference type="Gene3D" id="3.20.20.100">
    <property type="entry name" value="NADP-dependent oxidoreductase domain"/>
    <property type="match status" value="1"/>
</dbReference>
<name>A0A7W8ZQI7_9SPHI</name>
<dbReference type="SUPFAM" id="SSF51430">
    <property type="entry name" value="NAD(P)-linked oxidoreductase"/>
    <property type="match status" value="1"/>
</dbReference>
<dbReference type="InterPro" id="IPR023210">
    <property type="entry name" value="NADP_OxRdtase_dom"/>
</dbReference>
<proteinExistence type="predicted"/>
<evidence type="ECO:0000313" key="3">
    <source>
        <dbReference type="Proteomes" id="UP000537204"/>
    </source>
</evidence>
<comment type="caution">
    <text evidence="2">The sequence shown here is derived from an EMBL/GenBank/DDBJ whole genome shotgun (WGS) entry which is preliminary data.</text>
</comment>
<reference evidence="2 3" key="1">
    <citation type="submission" date="2020-08" db="EMBL/GenBank/DDBJ databases">
        <title>Genomic Encyclopedia of Type Strains, Phase IV (KMG-V): Genome sequencing to study the core and pangenomes of soil and plant-associated prokaryotes.</title>
        <authorList>
            <person name="Whitman W."/>
        </authorList>
    </citation>
    <scope>NUCLEOTIDE SEQUENCE [LARGE SCALE GENOMIC DNA]</scope>
    <source>
        <strain evidence="2 3">S3M1</strain>
    </source>
</reference>
<dbReference type="AlphaFoldDB" id="A0A7W8ZQI7"/>
<dbReference type="InterPro" id="IPR036812">
    <property type="entry name" value="NAD(P)_OxRdtase_dom_sf"/>
</dbReference>
<evidence type="ECO:0000313" key="2">
    <source>
        <dbReference type="EMBL" id="MBB5638358.1"/>
    </source>
</evidence>
<dbReference type="Proteomes" id="UP000537204">
    <property type="component" value="Unassembled WGS sequence"/>
</dbReference>
<protein>
    <submittedName>
        <fullName evidence="2">Aryl-alcohol dehydrogenase-like predicted oxidoreductase</fullName>
    </submittedName>
</protein>
<sequence>MSDQQLKFTYNLGSNLQINRLGYGAMQLNGFGVSGEAEDLENAKSVLREAVKAGVNFIDTAHAYGPELN</sequence>
<evidence type="ECO:0000259" key="1">
    <source>
        <dbReference type="Pfam" id="PF00248"/>
    </source>
</evidence>
<organism evidence="2 3">
    <name type="scientific">Pedobacter cryoconitis</name>
    <dbReference type="NCBI Taxonomy" id="188932"/>
    <lineage>
        <taxon>Bacteria</taxon>
        <taxon>Pseudomonadati</taxon>
        <taxon>Bacteroidota</taxon>
        <taxon>Sphingobacteriia</taxon>
        <taxon>Sphingobacteriales</taxon>
        <taxon>Sphingobacteriaceae</taxon>
        <taxon>Pedobacter</taxon>
    </lineage>
</organism>
<dbReference type="Pfam" id="PF00248">
    <property type="entry name" value="Aldo_ket_red"/>
    <property type="match status" value="1"/>
</dbReference>
<accession>A0A7W8ZQI7</accession>
<dbReference type="RefSeq" id="WP_221300856.1">
    <property type="nucleotide sequence ID" value="NZ_JACHCE010000008.1"/>
</dbReference>